<evidence type="ECO:0000313" key="6">
    <source>
        <dbReference type="Proteomes" id="UP001254257"/>
    </source>
</evidence>
<dbReference type="RefSeq" id="WP_316020373.1">
    <property type="nucleotide sequence ID" value="NZ_JAWDID010000044.1"/>
</dbReference>
<dbReference type="PROSITE" id="PS51904">
    <property type="entry name" value="GLYCOSYL_HYDROL_F25_2"/>
    <property type="match status" value="1"/>
</dbReference>
<proteinExistence type="inferred from homology"/>
<keyword evidence="2" id="KW-0378">Hydrolase</keyword>
<protein>
    <submittedName>
        <fullName evidence="5">GH25 family lysozyme</fullName>
    </submittedName>
</protein>
<dbReference type="PROSITE" id="PS51257">
    <property type="entry name" value="PROKAR_LIPOPROTEIN"/>
    <property type="match status" value="1"/>
</dbReference>
<dbReference type="Pfam" id="PF01183">
    <property type="entry name" value="Glyco_hydro_25"/>
    <property type="match status" value="1"/>
</dbReference>
<evidence type="ECO:0000256" key="4">
    <source>
        <dbReference type="SAM" id="MobiDB-lite"/>
    </source>
</evidence>
<comment type="similarity">
    <text evidence="1">Belongs to the glycosyl hydrolase 25 family.</text>
</comment>
<evidence type="ECO:0000313" key="5">
    <source>
        <dbReference type="EMBL" id="MDU0342606.1"/>
    </source>
</evidence>
<feature type="region of interest" description="Disordered" evidence="4">
    <location>
        <begin position="258"/>
        <end position="310"/>
    </location>
</feature>
<organism evidence="5 6">
    <name type="scientific">Bosea rubneri</name>
    <dbReference type="NCBI Taxonomy" id="3075434"/>
    <lineage>
        <taxon>Bacteria</taxon>
        <taxon>Pseudomonadati</taxon>
        <taxon>Pseudomonadota</taxon>
        <taxon>Alphaproteobacteria</taxon>
        <taxon>Hyphomicrobiales</taxon>
        <taxon>Boseaceae</taxon>
        <taxon>Bosea</taxon>
    </lineage>
</organism>
<evidence type="ECO:0000256" key="3">
    <source>
        <dbReference type="ARBA" id="ARBA00023295"/>
    </source>
</evidence>
<sequence>MRHPFSASFVFAAALAVLGGCVALDHYPSKGDVRPHPGVEAARQYPIQGIDISRWQGEIDWASVKAAGTRFAYIKATEGGDHIDPAFQRNWEGARRAGVPRGAYHFVYWCRPAHEQAVWFKQQIPNDPEALPPVLDVEWNGHSKTCPKKVERSLALEKIRLMLTELEQLTGKKPVIYTDITFHKDVLEGEFNDYAYWIRSTAAKPEVRYKDRPWAFWQFTTTGRVPGIKGDVDRNAFYGNEGEFTGWREGRFDIGTRTWTRERKVPPQPSPGPEHTPVATLPGAAAPVAASRFQPASLGQVADQSETEAE</sequence>
<dbReference type="PANTHER" id="PTHR34135">
    <property type="entry name" value="LYSOZYME"/>
    <property type="match status" value="1"/>
</dbReference>
<evidence type="ECO:0000256" key="1">
    <source>
        <dbReference type="ARBA" id="ARBA00010646"/>
    </source>
</evidence>
<dbReference type="InterPro" id="IPR018077">
    <property type="entry name" value="Glyco_hydro_fam25_subgr"/>
</dbReference>
<dbReference type="InterPro" id="IPR002053">
    <property type="entry name" value="Glyco_hydro_25"/>
</dbReference>
<dbReference type="PANTHER" id="PTHR34135:SF2">
    <property type="entry name" value="LYSOZYME"/>
    <property type="match status" value="1"/>
</dbReference>
<reference evidence="5 6" key="1">
    <citation type="submission" date="2023-09" db="EMBL/GenBank/DDBJ databases">
        <title>Whole genome shotgun sequencing (WGS) of Bosea sp. ZW T0_25, isolated from stored onions (Allium cepa).</title>
        <authorList>
            <person name="Stoll D.A."/>
            <person name="Huch M."/>
        </authorList>
    </citation>
    <scope>NUCLEOTIDE SEQUENCE [LARGE SCALE GENOMIC DNA]</scope>
    <source>
        <strain evidence="5 6">ZW T0_25</strain>
    </source>
</reference>
<dbReference type="Gene3D" id="3.20.20.80">
    <property type="entry name" value="Glycosidases"/>
    <property type="match status" value="1"/>
</dbReference>
<accession>A0ABU3SD35</accession>
<gene>
    <name evidence="5" type="ORF">RKE40_22140</name>
</gene>
<dbReference type="SUPFAM" id="SSF51445">
    <property type="entry name" value="(Trans)glycosidases"/>
    <property type="match status" value="1"/>
</dbReference>
<keyword evidence="3" id="KW-0326">Glycosidase</keyword>
<dbReference type="InterPro" id="IPR017853">
    <property type="entry name" value="GH"/>
</dbReference>
<feature type="compositionally biased region" description="Low complexity" evidence="4">
    <location>
        <begin position="276"/>
        <end position="290"/>
    </location>
</feature>
<dbReference type="Proteomes" id="UP001254257">
    <property type="component" value="Unassembled WGS sequence"/>
</dbReference>
<name>A0ABU3SD35_9HYPH</name>
<keyword evidence="6" id="KW-1185">Reference proteome</keyword>
<dbReference type="EMBL" id="JAWDID010000044">
    <property type="protein sequence ID" value="MDU0342606.1"/>
    <property type="molecule type" value="Genomic_DNA"/>
</dbReference>
<comment type="caution">
    <text evidence="5">The sequence shown here is derived from an EMBL/GenBank/DDBJ whole genome shotgun (WGS) entry which is preliminary data.</text>
</comment>
<dbReference type="SMART" id="SM00641">
    <property type="entry name" value="Glyco_25"/>
    <property type="match status" value="1"/>
</dbReference>
<evidence type="ECO:0000256" key="2">
    <source>
        <dbReference type="ARBA" id="ARBA00022801"/>
    </source>
</evidence>
<dbReference type="CDD" id="cd06413">
    <property type="entry name" value="GH25_muramidase_1"/>
    <property type="match status" value="1"/>
</dbReference>